<organism evidence="1">
    <name type="scientific">Arundo donax</name>
    <name type="common">Giant reed</name>
    <name type="synonym">Donax arundinaceus</name>
    <dbReference type="NCBI Taxonomy" id="35708"/>
    <lineage>
        <taxon>Eukaryota</taxon>
        <taxon>Viridiplantae</taxon>
        <taxon>Streptophyta</taxon>
        <taxon>Embryophyta</taxon>
        <taxon>Tracheophyta</taxon>
        <taxon>Spermatophyta</taxon>
        <taxon>Magnoliopsida</taxon>
        <taxon>Liliopsida</taxon>
        <taxon>Poales</taxon>
        <taxon>Poaceae</taxon>
        <taxon>PACMAD clade</taxon>
        <taxon>Arundinoideae</taxon>
        <taxon>Arundineae</taxon>
        <taxon>Arundo</taxon>
    </lineage>
</organism>
<name>A0A0A9FEM9_ARUDO</name>
<evidence type="ECO:0000313" key="1">
    <source>
        <dbReference type="EMBL" id="JAE06708.1"/>
    </source>
</evidence>
<reference evidence="1" key="1">
    <citation type="submission" date="2014-09" db="EMBL/GenBank/DDBJ databases">
        <authorList>
            <person name="Magalhaes I.L.F."/>
            <person name="Oliveira U."/>
            <person name="Santos F.R."/>
            <person name="Vidigal T.H.D.A."/>
            <person name="Brescovit A.D."/>
            <person name="Santos A.J."/>
        </authorList>
    </citation>
    <scope>NUCLEOTIDE SEQUENCE</scope>
    <source>
        <tissue evidence="1">Shoot tissue taken approximately 20 cm above the soil surface</tissue>
    </source>
</reference>
<accession>A0A0A9FEM9</accession>
<dbReference type="AlphaFoldDB" id="A0A0A9FEM9"/>
<reference evidence="1" key="2">
    <citation type="journal article" date="2015" name="Data Brief">
        <title>Shoot transcriptome of the giant reed, Arundo donax.</title>
        <authorList>
            <person name="Barrero R.A."/>
            <person name="Guerrero F.D."/>
            <person name="Moolhuijzen P."/>
            <person name="Goolsby J.A."/>
            <person name="Tidwell J."/>
            <person name="Bellgard S.E."/>
            <person name="Bellgard M.I."/>
        </authorList>
    </citation>
    <scope>NUCLEOTIDE SEQUENCE</scope>
    <source>
        <tissue evidence="1">Shoot tissue taken approximately 20 cm above the soil surface</tissue>
    </source>
</reference>
<sequence length="29" mass="3403">MNRLVNAQRCQVALLHVRSICNRTALCYR</sequence>
<dbReference type="EMBL" id="GBRH01191188">
    <property type="protein sequence ID" value="JAE06708.1"/>
    <property type="molecule type" value="Transcribed_RNA"/>
</dbReference>
<protein>
    <submittedName>
        <fullName evidence="1">Uncharacterized protein</fullName>
    </submittedName>
</protein>
<proteinExistence type="predicted"/>